<feature type="chain" id="PRO_5031141543" evidence="2">
    <location>
        <begin position="29"/>
        <end position="159"/>
    </location>
</feature>
<feature type="compositionally biased region" description="Low complexity" evidence="1">
    <location>
        <begin position="30"/>
        <end position="43"/>
    </location>
</feature>
<keyword evidence="2" id="KW-0732">Signal</keyword>
<dbReference type="Proteomes" id="UP000596661">
    <property type="component" value="Chromosome 7"/>
</dbReference>
<reference evidence="3" key="2">
    <citation type="submission" date="2021-03" db="UniProtKB">
        <authorList>
            <consortium name="EnsemblPlants"/>
        </authorList>
    </citation>
    <scope>IDENTIFICATION</scope>
</reference>
<reference evidence="3" key="1">
    <citation type="submission" date="2018-11" db="EMBL/GenBank/DDBJ databases">
        <authorList>
            <person name="Grassa J C."/>
        </authorList>
    </citation>
    <scope>NUCLEOTIDE SEQUENCE [LARGE SCALE GENOMIC DNA]</scope>
</reference>
<feature type="region of interest" description="Disordered" evidence="1">
    <location>
        <begin position="30"/>
        <end position="60"/>
    </location>
</feature>
<dbReference type="PANTHER" id="PTHR35094:SF7">
    <property type="entry name" value="LEUCINE-RICH REPEAT EXTENSIN-LIKE PROTEIN 2"/>
    <property type="match status" value="1"/>
</dbReference>
<feature type="signal peptide" evidence="2">
    <location>
        <begin position="1"/>
        <end position="28"/>
    </location>
</feature>
<accession>A0A803R8V3</accession>
<keyword evidence="4" id="KW-1185">Reference proteome</keyword>
<evidence type="ECO:0000256" key="2">
    <source>
        <dbReference type="SAM" id="SignalP"/>
    </source>
</evidence>
<feature type="region of interest" description="Disordered" evidence="1">
    <location>
        <begin position="74"/>
        <end position="96"/>
    </location>
</feature>
<organism evidence="3 4">
    <name type="scientific">Cannabis sativa</name>
    <name type="common">Hemp</name>
    <name type="synonym">Marijuana</name>
    <dbReference type="NCBI Taxonomy" id="3483"/>
    <lineage>
        <taxon>Eukaryota</taxon>
        <taxon>Viridiplantae</taxon>
        <taxon>Streptophyta</taxon>
        <taxon>Embryophyta</taxon>
        <taxon>Tracheophyta</taxon>
        <taxon>Spermatophyta</taxon>
        <taxon>Magnoliopsida</taxon>
        <taxon>eudicotyledons</taxon>
        <taxon>Gunneridae</taxon>
        <taxon>Pentapetalae</taxon>
        <taxon>rosids</taxon>
        <taxon>fabids</taxon>
        <taxon>Rosales</taxon>
        <taxon>Cannabaceae</taxon>
        <taxon>Cannabis</taxon>
    </lineage>
</organism>
<sequence length="159" mass="17918">MMPLQRWSPQTVVLLLPLMFFLVVVVSSSNNTNTSTSTSTTNSYHRKIDRKAQEEPDHEFHTGIKCGSCPCTNPCEQQPTPPPPPPPKTPYCSPVAQLPPPPPPPRFVYVTSLPEQPYQANVIPNNNWQYYYSGVEGINIPELRSSTFLLLLLPFVFFM</sequence>
<evidence type="ECO:0000313" key="3">
    <source>
        <dbReference type="EnsemblPlants" id="cds.novel_model_6478_5bd9a17a"/>
    </source>
</evidence>
<dbReference type="Gramene" id="novel_model_6478_5bd9a17a">
    <property type="protein sequence ID" value="cds.novel_model_6478_5bd9a17a"/>
    <property type="gene ID" value="novel_gene_3391_5bd9a17a"/>
</dbReference>
<dbReference type="AlphaFoldDB" id="A0A803R8V3"/>
<evidence type="ECO:0000313" key="4">
    <source>
        <dbReference type="Proteomes" id="UP000596661"/>
    </source>
</evidence>
<feature type="compositionally biased region" description="Basic and acidic residues" evidence="1">
    <location>
        <begin position="50"/>
        <end position="60"/>
    </location>
</feature>
<dbReference type="EnsemblPlants" id="novel_model_6478_5bd9a17a">
    <property type="protein sequence ID" value="cds.novel_model_6478_5bd9a17a"/>
    <property type="gene ID" value="novel_gene_3391_5bd9a17a"/>
</dbReference>
<feature type="compositionally biased region" description="Pro residues" evidence="1">
    <location>
        <begin position="79"/>
        <end position="89"/>
    </location>
</feature>
<protein>
    <submittedName>
        <fullName evidence="3">Uncharacterized protein</fullName>
    </submittedName>
</protein>
<evidence type="ECO:0000256" key="1">
    <source>
        <dbReference type="SAM" id="MobiDB-lite"/>
    </source>
</evidence>
<name>A0A803R8V3_CANSA</name>
<proteinExistence type="predicted"/>
<dbReference type="PANTHER" id="PTHR35094">
    <property type="entry name" value="LEUCINE-RICH REPEAT EXTENSIN-LIKE PROTEIN 2"/>
    <property type="match status" value="1"/>
</dbReference>
<dbReference type="EMBL" id="UZAU01000669">
    <property type="status" value="NOT_ANNOTATED_CDS"/>
    <property type="molecule type" value="Genomic_DNA"/>
</dbReference>